<organism evidence="1">
    <name type="scientific">viral metagenome</name>
    <dbReference type="NCBI Taxonomy" id="1070528"/>
    <lineage>
        <taxon>unclassified sequences</taxon>
        <taxon>metagenomes</taxon>
        <taxon>organismal metagenomes</taxon>
    </lineage>
</organism>
<proteinExistence type="predicted"/>
<protein>
    <submittedName>
        <fullName evidence="1">Uncharacterized protein</fullName>
    </submittedName>
</protein>
<sequence>MGNIESAVSHAAISVVGAVTGAEKVSNNDRCPGIDARINELVKFRMKGSSLTKEDEIRTSEIESELDEYKKLMKKKNNGSITEAEKEELDALMNDKYNEWKEAHQDILKAREEEFKKWIAEHTRKEVFNLHVRPVDDRRPFAAALRPIDDKKHNVGSLAYDLGM</sequence>
<reference evidence="1" key="1">
    <citation type="journal article" date="2020" name="Nature">
        <title>Giant virus diversity and host interactions through global metagenomics.</title>
        <authorList>
            <person name="Schulz F."/>
            <person name="Roux S."/>
            <person name="Paez-Espino D."/>
            <person name="Jungbluth S."/>
            <person name="Walsh D.A."/>
            <person name="Denef V.J."/>
            <person name="McMahon K.D."/>
            <person name="Konstantinidis K.T."/>
            <person name="Eloe-Fadrosh E.A."/>
            <person name="Kyrpides N.C."/>
            <person name="Woyke T."/>
        </authorList>
    </citation>
    <scope>NUCLEOTIDE SEQUENCE</scope>
    <source>
        <strain evidence="1">GVMAG-S-1101164-72</strain>
    </source>
</reference>
<evidence type="ECO:0000313" key="1">
    <source>
        <dbReference type="EMBL" id="QHS81850.1"/>
    </source>
</evidence>
<accession>A0A6C0AR04</accession>
<name>A0A6C0AR04_9ZZZZ</name>
<dbReference type="EMBL" id="MN740760">
    <property type="protein sequence ID" value="QHS81850.1"/>
    <property type="molecule type" value="Genomic_DNA"/>
</dbReference>
<dbReference type="AlphaFoldDB" id="A0A6C0AR04"/>